<gene>
    <name evidence="3" type="ORF">IAC68_07435</name>
</gene>
<dbReference type="EMBL" id="JADINB010000158">
    <property type="protein sequence ID" value="MBO8429743.1"/>
    <property type="molecule type" value="Genomic_DNA"/>
</dbReference>
<feature type="transmembrane region" description="Helical" evidence="1">
    <location>
        <begin position="27"/>
        <end position="47"/>
    </location>
</feature>
<evidence type="ECO:0000313" key="4">
    <source>
        <dbReference type="Proteomes" id="UP000823635"/>
    </source>
</evidence>
<feature type="transmembrane region" description="Helical" evidence="1">
    <location>
        <begin position="282"/>
        <end position="303"/>
    </location>
</feature>
<protein>
    <submittedName>
        <fullName evidence="3">ABC transporter permease</fullName>
    </submittedName>
</protein>
<dbReference type="InterPro" id="IPR025857">
    <property type="entry name" value="MacB_PCD"/>
</dbReference>
<organism evidence="3 4">
    <name type="scientific">Candidatus Egerieousia excrementavium</name>
    <dbReference type="NCBI Taxonomy" id="2840778"/>
    <lineage>
        <taxon>Bacteria</taxon>
        <taxon>Pseudomonadati</taxon>
        <taxon>Bacteroidota</taxon>
        <taxon>Bacteroidia</taxon>
        <taxon>Bacteroidales</taxon>
        <taxon>Candidatus Egerieousia</taxon>
    </lineage>
</organism>
<name>A0A9D9GZJ2_9BACT</name>
<comment type="caution">
    <text evidence="3">The sequence shown here is derived from an EMBL/GenBank/DDBJ whole genome shotgun (WGS) entry which is preliminary data.</text>
</comment>
<dbReference type="InterPro" id="IPR051447">
    <property type="entry name" value="Lipoprotein-release_system"/>
</dbReference>
<sequence>MNLYLFIARKFTYKSASRGQLSRISNIIATVSVAISVAVIMVAIAVANGFRAQIREKASGFSGDITLSAPGTDVVNHLYPVKVPAYIEELRRMPQVESVGGVAYRSGILKSTGHIQGVVFKGVDSCYNRNFFAAHLICGSLPDYSADTLSSDILISKTLSDALGYGLDDKVFAYFVGEDVTFRIFNVCGIYDAILEELDSKLIIADIGLIRDVNGWDGDMLSGYEIMLKRKYRNETSGTALDVENLILESTPEDEPYTLLPSTVEERFYVLYDWLRLLDVNVLILLALMIAVAGFNMVSGLLII</sequence>
<reference evidence="3" key="1">
    <citation type="submission" date="2020-10" db="EMBL/GenBank/DDBJ databases">
        <authorList>
            <person name="Gilroy R."/>
        </authorList>
    </citation>
    <scope>NUCLEOTIDE SEQUENCE</scope>
    <source>
        <strain evidence="3">15467</strain>
    </source>
</reference>
<keyword evidence="1" id="KW-1133">Transmembrane helix</keyword>
<reference evidence="3" key="2">
    <citation type="journal article" date="2021" name="PeerJ">
        <title>Extensive microbial diversity within the chicken gut microbiome revealed by metagenomics and culture.</title>
        <authorList>
            <person name="Gilroy R."/>
            <person name="Ravi A."/>
            <person name="Getino M."/>
            <person name="Pursley I."/>
            <person name="Horton D.L."/>
            <person name="Alikhan N.F."/>
            <person name="Baker D."/>
            <person name="Gharbi K."/>
            <person name="Hall N."/>
            <person name="Watson M."/>
            <person name="Adriaenssens E.M."/>
            <person name="Foster-Nyarko E."/>
            <person name="Jarju S."/>
            <person name="Secka A."/>
            <person name="Antonio M."/>
            <person name="Oren A."/>
            <person name="Chaudhuri R.R."/>
            <person name="La Ragione R."/>
            <person name="Hildebrand F."/>
            <person name="Pallen M.J."/>
        </authorList>
    </citation>
    <scope>NUCLEOTIDE SEQUENCE</scope>
    <source>
        <strain evidence="3">15467</strain>
    </source>
</reference>
<accession>A0A9D9GZJ2</accession>
<proteinExistence type="predicted"/>
<feature type="non-terminal residue" evidence="3">
    <location>
        <position position="304"/>
    </location>
</feature>
<evidence type="ECO:0000256" key="1">
    <source>
        <dbReference type="SAM" id="Phobius"/>
    </source>
</evidence>
<dbReference type="PANTHER" id="PTHR30489:SF0">
    <property type="entry name" value="LIPOPROTEIN-RELEASING SYSTEM TRANSMEMBRANE PROTEIN LOLE"/>
    <property type="match status" value="1"/>
</dbReference>
<dbReference type="GO" id="GO:0044874">
    <property type="term" value="P:lipoprotein localization to outer membrane"/>
    <property type="evidence" value="ECO:0007669"/>
    <property type="project" value="TreeGrafter"/>
</dbReference>
<feature type="domain" description="MacB-like periplasmic core" evidence="2">
    <location>
        <begin position="28"/>
        <end position="193"/>
    </location>
</feature>
<keyword evidence="1" id="KW-0472">Membrane</keyword>
<keyword evidence="1" id="KW-0812">Transmembrane</keyword>
<dbReference type="Proteomes" id="UP000823635">
    <property type="component" value="Unassembled WGS sequence"/>
</dbReference>
<evidence type="ECO:0000259" key="2">
    <source>
        <dbReference type="Pfam" id="PF12704"/>
    </source>
</evidence>
<dbReference type="AlphaFoldDB" id="A0A9D9GZJ2"/>
<dbReference type="GO" id="GO:0098797">
    <property type="term" value="C:plasma membrane protein complex"/>
    <property type="evidence" value="ECO:0007669"/>
    <property type="project" value="TreeGrafter"/>
</dbReference>
<evidence type="ECO:0000313" key="3">
    <source>
        <dbReference type="EMBL" id="MBO8429743.1"/>
    </source>
</evidence>
<dbReference type="PANTHER" id="PTHR30489">
    <property type="entry name" value="LIPOPROTEIN-RELEASING SYSTEM TRANSMEMBRANE PROTEIN LOLE"/>
    <property type="match status" value="1"/>
</dbReference>
<dbReference type="Pfam" id="PF12704">
    <property type="entry name" value="MacB_PCD"/>
    <property type="match status" value="1"/>
</dbReference>